<dbReference type="GO" id="GO:0006508">
    <property type="term" value="P:proteolysis"/>
    <property type="evidence" value="ECO:0007669"/>
    <property type="project" value="UniProtKB-KW"/>
</dbReference>
<keyword evidence="2" id="KW-0645">Protease</keyword>
<evidence type="ECO:0000256" key="5">
    <source>
        <dbReference type="ARBA" id="ARBA00044503"/>
    </source>
</evidence>
<dbReference type="CDD" id="cd16332">
    <property type="entry name" value="Prp-like"/>
    <property type="match status" value="1"/>
</dbReference>
<dbReference type="SUPFAM" id="SSF118010">
    <property type="entry name" value="TM1457-like"/>
    <property type="match status" value="1"/>
</dbReference>
<evidence type="ECO:0000256" key="4">
    <source>
        <dbReference type="ARBA" id="ARBA00022807"/>
    </source>
</evidence>
<dbReference type="GO" id="GO:0042254">
    <property type="term" value="P:ribosome biogenesis"/>
    <property type="evidence" value="ECO:0007669"/>
    <property type="project" value="UniProtKB-KW"/>
</dbReference>
<sequence>MVKVVLKFKKNDINSVEISGHANSSEYGQDIVCASISGITQTILLGLIDILDGNIEYKIESGYLYFKLPDDLEPSMIEKVQVLTNTLRLGLDNIKENYSDYIYIRKEEV</sequence>
<accession>A0A1T5CI53</accession>
<gene>
    <name evidence="7" type="ORF">SAMN02745120_2189</name>
</gene>
<proteinExistence type="inferred from homology"/>
<evidence type="ECO:0000313" key="7">
    <source>
        <dbReference type="EMBL" id="SKB59127.1"/>
    </source>
</evidence>
<organism evidence="7 8">
    <name type="scientific">Acetoanaerobium noterae</name>
    <dbReference type="NCBI Taxonomy" id="745369"/>
    <lineage>
        <taxon>Bacteria</taxon>
        <taxon>Bacillati</taxon>
        <taxon>Bacillota</taxon>
        <taxon>Clostridia</taxon>
        <taxon>Peptostreptococcales</taxon>
        <taxon>Filifactoraceae</taxon>
        <taxon>Acetoanaerobium</taxon>
    </lineage>
</organism>
<evidence type="ECO:0000313" key="8">
    <source>
        <dbReference type="Proteomes" id="UP000243406"/>
    </source>
</evidence>
<keyword evidence="8" id="KW-1185">Reference proteome</keyword>
<keyword evidence="3" id="KW-0378">Hydrolase</keyword>
<evidence type="ECO:0000256" key="2">
    <source>
        <dbReference type="ARBA" id="ARBA00022670"/>
    </source>
</evidence>
<comment type="similarity">
    <text evidence="5">Belongs to the Prp family.</text>
</comment>
<keyword evidence="4" id="KW-0788">Thiol protease</keyword>
<keyword evidence="1" id="KW-0690">Ribosome biogenesis</keyword>
<evidence type="ECO:0000256" key="3">
    <source>
        <dbReference type="ARBA" id="ARBA00022801"/>
    </source>
</evidence>
<protein>
    <recommendedName>
        <fullName evidence="6">Ribosomal processing cysteine protease Prp</fullName>
    </recommendedName>
</protein>
<dbReference type="EMBL" id="FUYN01000005">
    <property type="protein sequence ID" value="SKB59127.1"/>
    <property type="molecule type" value="Genomic_DNA"/>
</dbReference>
<name>A0A1T5CI53_9FIRM</name>
<dbReference type="Pfam" id="PF04327">
    <property type="entry name" value="Peptidase_Prp"/>
    <property type="match status" value="1"/>
</dbReference>
<dbReference type="Proteomes" id="UP000243406">
    <property type="component" value="Unassembled WGS sequence"/>
</dbReference>
<dbReference type="InterPro" id="IPR007422">
    <property type="entry name" value="Peptidase_Prp"/>
</dbReference>
<evidence type="ECO:0000256" key="6">
    <source>
        <dbReference type="ARBA" id="ARBA00044538"/>
    </source>
</evidence>
<dbReference type="GO" id="GO:0008234">
    <property type="term" value="F:cysteine-type peptidase activity"/>
    <property type="evidence" value="ECO:0007669"/>
    <property type="project" value="UniProtKB-KW"/>
</dbReference>
<dbReference type="RefSeq" id="WP_079589997.1">
    <property type="nucleotide sequence ID" value="NZ_FUYN01000005.1"/>
</dbReference>
<reference evidence="8" key="1">
    <citation type="submission" date="2017-02" db="EMBL/GenBank/DDBJ databases">
        <authorList>
            <person name="Varghese N."/>
            <person name="Submissions S."/>
        </authorList>
    </citation>
    <scope>NUCLEOTIDE SEQUENCE [LARGE SCALE GENOMIC DNA]</scope>
    <source>
        <strain evidence="8">ATCC 35199</strain>
    </source>
</reference>
<dbReference type="AlphaFoldDB" id="A0A1T5CI53"/>
<dbReference type="PANTHER" id="PTHR39178:SF1">
    <property type="entry name" value="RIBOSOMAL-PROCESSING CYSTEINE PROTEASE PRP"/>
    <property type="match status" value="1"/>
</dbReference>
<dbReference type="InterPro" id="IPR036764">
    <property type="entry name" value="Peptidase_Prp_sf"/>
</dbReference>
<dbReference type="Gene3D" id="3.30.70.1490">
    <property type="entry name" value="Cysteine protease Prp"/>
    <property type="match status" value="1"/>
</dbReference>
<evidence type="ECO:0000256" key="1">
    <source>
        <dbReference type="ARBA" id="ARBA00022517"/>
    </source>
</evidence>
<dbReference type="PANTHER" id="PTHR39178">
    <property type="entry name" value="HYPOTHETICAL RIBOSOME-ASSOCIATED PROTEIN"/>
    <property type="match status" value="1"/>
</dbReference>
<dbReference type="OrthoDB" id="48998at2"/>